<reference evidence="7 8" key="1">
    <citation type="submission" date="2018-11" db="EMBL/GenBank/DDBJ databases">
        <title>Genomic Encyclopedia of Type Strains, Phase IV (KMG-IV): sequencing the most valuable type-strain genomes for metagenomic binning, comparative biology and taxonomic classification.</title>
        <authorList>
            <person name="Goeker M."/>
        </authorList>
    </citation>
    <scope>NUCLEOTIDE SEQUENCE [LARGE SCALE GENOMIC DNA]</scope>
    <source>
        <strain evidence="7 8">DSM 100316</strain>
    </source>
</reference>
<dbReference type="EMBL" id="RKHR01000003">
    <property type="protein sequence ID" value="ROS04795.1"/>
    <property type="molecule type" value="Genomic_DNA"/>
</dbReference>
<gene>
    <name evidence="7" type="ORF">EDC56_0308</name>
</gene>
<proteinExistence type="predicted"/>
<keyword evidence="5" id="KW-0732">Signal</keyword>
<evidence type="ECO:0000256" key="5">
    <source>
        <dbReference type="SAM" id="SignalP"/>
    </source>
</evidence>
<keyword evidence="8" id="KW-1185">Reference proteome</keyword>
<protein>
    <submittedName>
        <fullName evidence="7">TonB family protein</fullName>
    </submittedName>
</protein>
<comment type="subcellular location">
    <subcellularLocation>
        <location evidence="1">Membrane</location>
        <topology evidence="1">Single-pass membrane protein</topology>
    </subcellularLocation>
</comment>
<dbReference type="InterPro" id="IPR016087">
    <property type="entry name" value="Chalcone_isomerase"/>
</dbReference>
<organism evidence="7 8">
    <name type="scientific">Sinobacterium caligoides</name>
    <dbReference type="NCBI Taxonomy" id="933926"/>
    <lineage>
        <taxon>Bacteria</taxon>
        <taxon>Pseudomonadati</taxon>
        <taxon>Pseudomonadota</taxon>
        <taxon>Gammaproteobacteria</taxon>
        <taxon>Cellvibrionales</taxon>
        <taxon>Spongiibacteraceae</taxon>
        <taxon>Sinobacterium</taxon>
    </lineage>
</organism>
<evidence type="ECO:0000256" key="2">
    <source>
        <dbReference type="ARBA" id="ARBA00022692"/>
    </source>
</evidence>
<dbReference type="AlphaFoldDB" id="A0A3N2DZQ8"/>
<dbReference type="RefSeq" id="WP_162844048.1">
    <property type="nucleotide sequence ID" value="NZ_RKHR01000003.1"/>
</dbReference>
<dbReference type="InterPro" id="IPR036298">
    <property type="entry name" value="Chalcone_isomerase_sf"/>
</dbReference>
<feature type="signal peptide" evidence="5">
    <location>
        <begin position="1"/>
        <end position="19"/>
    </location>
</feature>
<evidence type="ECO:0000256" key="3">
    <source>
        <dbReference type="ARBA" id="ARBA00022989"/>
    </source>
</evidence>
<feature type="domain" description="TonB C-terminal" evidence="6">
    <location>
        <begin position="305"/>
        <end position="396"/>
    </location>
</feature>
<evidence type="ECO:0000313" key="7">
    <source>
        <dbReference type="EMBL" id="ROS04795.1"/>
    </source>
</evidence>
<dbReference type="InterPro" id="IPR006260">
    <property type="entry name" value="TonB/TolA_C"/>
</dbReference>
<dbReference type="SUPFAM" id="SSF54626">
    <property type="entry name" value="Chalcone isomerase"/>
    <property type="match status" value="1"/>
</dbReference>
<dbReference type="InterPro" id="IPR037682">
    <property type="entry name" value="TonB_C"/>
</dbReference>
<name>A0A3N2DZQ8_9GAMM</name>
<keyword evidence="4" id="KW-0472">Membrane</keyword>
<dbReference type="GO" id="GO:0016872">
    <property type="term" value="F:intramolecular lyase activity"/>
    <property type="evidence" value="ECO:0007669"/>
    <property type="project" value="InterPro"/>
</dbReference>
<accession>A0A3N2DZQ8</accession>
<sequence length="396" mass="43762">MRIITIVFFSQLMSFMAVAETLPEGMVLNGVAEFKELNRSYFVGALYLEEPANTAEAVQALASTRRMMEIRVTAKRWSPRRFSSQWTQLIVANNEEAMLNRYSDEFIAFNNMARFSLKRGDTLLFDQSPDGKIVIHVNGVKTASYDRIGSFDMLLNTWIGKRPPSTEFKQSILGAVDNAGALSLYEATTVQPERRDIVVQWMGAMQQLAMAAGSGEVPAASLGGLANATTEAVDAASTLEIVPDKIESTKPASQSIVVEEKEVVAELVEESVAVEEELVDDLELGDDFDIDPEIIQQQHDMMLKLYRSSIVKQTLRKVQYPSRAIKRGLEGLVVVEVRLDRFGKRLSAERVQSAKYSLLNKAAMAAVSSVESYPAAPIALKGDVISVKVPIRFALN</sequence>
<dbReference type="Gene3D" id="3.30.1150.10">
    <property type="match status" value="1"/>
</dbReference>
<feature type="chain" id="PRO_5018220918" evidence="5">
    <location>
        <begin position="20"/>
        <end position="396"/>
    </location>
</feature>
<evidence type="ECO:0000256" key="1">
    <source>
        <dbReference type="ARBA" id="ARBA00004167"/>
    </source>
</evidence>
<dbReference type="NCBIfam" id="TIGR01352">
    <property type="entry name" value="tonB_Cterm"/>
    <property type="match status" value="1"/>
</dbReference>
<dbReference type="GO" id="GO:0055085">
    <property type="term" value="P:transmembrane transport"/>
    <property type="evidence" value="ECO:0007669"/>
    <property type="project" value="InterPro"/>
</dbReference>
<evidence type="ECO:0000259" key="6">
    <source>
        <dbReference type="PROSITE" id="PS52015"/>
    </source>
</evidence>
<evidence type="ECO:0000256" key="4">
    <source>
        <dbReference type="ARBA" id="ARBA00023136"/>
    </source>
</evidence>
<dbReference type="Pfam" id="PF03544">
    <property type="entry name" value="TonB_C"/>
    <property type="match status" value="1"/>
</dbReference>
<dbReference type="Proteomes" id="UP000275394">
    <property type="component" value="Unassembled WGS sequence"/>
</dbReference>
<dbReference type="Pfam" id="PF16036">
    <property type="entry name" value="Chalcone_3"/>
    <property type="match status" value="1"/>
</dbReference>
<comment type="caution">
    <text evidence="7">The sequence shown here is derived from an EMBL/GenBank/DDBJ whole genome shotgun (WGS) entry which is preliminary data.</text>
</comment>
<evidence type="ECO:0000313" key="8">
    <source>
        <dbReference type="Proteomes" id="UP000275394"/>
    </source>
</evidence>
<keyword evidence="3" id="KW-1133">Transmembrane helix</keyword>
<dbReference type="SUPFAM" id="SSF74653">
    <property type="entry name" value="TolA/TonB C-terminal domain"/>
    <property type="match status" value="1"/>
</dbReference>
<dbReference type="GO" id="GO:0016020">
    <property type="term" value="C:membrane"/>
    <property type="evidence" value="ECO:0007669"/>
    <property type="project" value="UniProtKB-SubCell"/>
</dbReference>
<keyword evidence="2" id="KW-0812">Transmembrane</keyword>
<dbReference type="PROSITE" id="PS52015">
    <property type="entry name" value="TONB_CTD"/>
    <property type="match status" value="1"/>
</dbReference>